<proteinExistence type="inferred from homology"/>
<accession>A0A4Q8QID1</accession>
<dbReference type="SUPFAM" id="SSF51445">
    <property type="entry name" value="(Trans)glycosidases"/>
    <property type="match status" value="1"/>
</dbReference>
<evidence type="ECO:0000313" key="8">
    <source>
        <dbReference type="EMBL" id="TAI48453.1"/>
    </source>
</evidence>
<keyword evidence="9" id="KW-1185">Reference proteome</keyword>
<dbReference type="GO" id="GO:0004348">
    <property type="term" value="F:glucosylceramidase activity"/>
    <property type="evidence" value="ECO:0007669"/>
    <property type="project" value="InterPro"/>
</dbReference>
<dbReference type="Gene3D" id="3.20.20.80">
    <property type="entry name" value="Glycosidases"/>
    <property type="match status" value="1"/>
</dbReference>
<keyword evidence="4" id="KW-0326">Glycosidase</keyword>
<dbReference type="Pfam" id="PF17189">
    <property type="entry name" value="Glyco_hydro_30C"/>
    <property type="match status" value="1"/>
</dbReference>
<dbReference type="InterPro" id="IPR001139">
    <property type="entry name" value="Glyco_hydro_30"/>
</dbReference>
<comment type="similarity">
    <text evidence="1 4">Belongs to the glycosyl hydrolase 30 family.</text>
</comment>
<dbReference type="Gene3D" id="2.60.40.1180">
    <property type="entry name" value="Golgi alpha-mannosidase II"/>
    <property type="match status" value="1"/>
</dbReference>
<evidence type="ECO:0000313" key="9">
    <source>
        <dbReference type="Proteomes" id="UP000291981"/>
    </source>
</evidence>
<dbReference type="InterPro" id="IPR033453">
    <property type="entry name" value="Glyco_hydro_30_TIM-barrel"/>
</dbReference>
<sequence length="498" mass="57366">MKLIYKLKTALILTVLLSACTQEKLELEVYETSANGNQLDPITDFSTKSTDDRIVLLPNQEFQTITGFGGSFTEASAHLLNQLGPENRKKVVEAYFGSKGAKYSLTRTHMNSCDFSVSNYSYAEVEDDKELEHFTIQEDKDDIIPFIKEAMEASEEGFKILASPWTAPPWMKDNKDWRGGKLLPEYYDTWALFFSKYVNAYASEGIDIWGFTVENEPLGNDNNWESMHYTPEEMTYFVQNYLGPKLESDGHDVKILGYDQNREHLKEWVDEMFKTEATSKYYDGTAIHWYASTFEIFPEALQYAHDKSPNKYLIQSEACVDAEIPKWRDDLWYWSKEATDWGWDWAPEEDKHLHPKYAPVNRYARDIIGCLNNWVDGWIDWNMVLDKQGGPNWFKNWCVAPVIVDPEKDEVYFTPIYYAMSHFSRFIRPNAIRIGFTNTDDDLMVTAAKNPDGTIAVVVFNEGESPKDFELALGEKTQMISISAQAIQTLVIQPTPTN</sequence>
<evidence type="ECO:0000256" key="5">
    <source>
        <dbReference type="SAM" id="SignalP"/>
    </source>
</evidence>
<dbReference type="GO" id="GO:0016020">
    <property type="term" value="C:membrane"/>
    <property type="evidence" value="ECO:0007669"/>
    <property type="project" value="GOC"/>
</dbReference>
<evidence type="ECO:0000259" key="6">
    <source>
        <dbReference type="Pfam" id="PF02055"/>
    </source>
</evidence>
<dbReference type="Proteomes" id="UP000291981">
    <property type="component" value="Unassembled WGS sequence"/>
</dbReference>
<organism evidence="8 9">
    <name type="scientific">Flagellimonas allohymeniacidonis</name>
    <dbReference type="NCBI Taxonomy" id="2517819"/>
    <lineage>
        <taxon>Bacteria</taxon>
        <taxon>Pseudomonadati</taxon>
        <taxon>Bacteroidota</taxon>
        <taxon>Flavobacteriia</taxon>
        <taxon>Flavobacteriales</taxon>
        <taxon>Flavobacteriaceae</taxon>
        <taxon>Flagellimonas</taxon>
    </lineage>
</organism>
<evidence type="ECO:0000256" key="2">
    <source>
        <dbReference type="ARBA" id="ARBA00022729"/>
    </source>
</evidence>
<evidence type="ECO:0000256" key="3">
    <source>
        <dbReference type="ARBA" id="ARBA00022801"/>
    </source>
</evidence>
<dbReference type="Pfam" id="PF02055">
    <property type="entry name" value="Glyco_hydro_30"/>
    <property type="match status" value="1"/>
</dbReference>
<dbReference type="PROSITE" id="PS51257">
    <property type="entry name" value="PROKAR_LIPOPROTEIN"/>
    <property type="match status" value="1"/>
</dbReference>
<gene>
    <name evidence="8" type="ORF">EW142_01215</name>
</gene>
<name>A0A4Q8QID1_9FLAO</name>
<feature type="chain" id="PRO_5020904954" evidence="5">
    <location>
        <begin position="22"/>
        <end position="498"/>
    </location>
</feature>
<dbReference type="RefSeq" id="WP_130608504.1">
    <property type="nucleotide sequence ID" value="NZ_SGIU01000001.1"/>
</dbReference>
<feature type="domain" description="Glycosyl hydrolase family 30 beta sandwich" evidence="7">
    <location>
        <begin position="431"/>
        <end position="490"/>
    </location>
</feature>
<feature type="signal peptide" evidence="5">
    <location>
        <begin position="1"/>
        <end position="21"/>
    </location>
</feature>
<protein>
    <submittedName>
        <fullName evidence="8">Glycosyl hydrolase family 30</fullName>
    </submittedName>
</protein>
<dbReference type="PANTHER" id="PTHR11069:SF23">
    <property type="entry name" value="LYSOSOMAL ACID GLUCOSYLCERAMIDASE"/>
    <property type="match status" value="1"/>
</dbReference>
<dbReference type="EMBL" id="SGIU01000001">
    <property type="protein sequence ID" value="TAI48453.1"/>
    <property type="molecule type" value="Genomic_DNA"/>
</dbReference>
<feature type="domain" description="Glycosyl hydrolase family 30 TIM-barrel" evidence="6">
    <location>
        <begin position="65"/>
        <end position="427"/>
    </location>
</feature>
<evidence type="ECO:0000256" key="4">
    <source>
        <dbReference type="RuleBase" id="RU361188"/>
    </source>
</evidence>
<dbReference type="PANTHER" id="PTHR11069">
    <property type="entry name" value="GLUCOSYLCERAMIDASE"/>
    <property type="match status" value="1"/>
</dbReference>
<dbReference type="OrthoDB" id="9806701at2"/>
<evidence type="ECO:0000259" key="7">
    <source>
        <dbReference type="Pfam" id="PF17189"/>
    </source>
</evidence>
<dbReference type="InterPro" id="IPR033452">
    <property type="entry name" value="GH30_C"/>
</dbReference>
<dbReference type="AlphaFoldDB" id="A0A4Q8QID1"/>
<evidence type="ECO:0000256" key="1">
    <source>
        <dbReference type="ARBA" id="ARBA00005382"/>
    </source>
</evidence>
<keyword evidence="3 4" id="KW-0378">Hydrolase</keyword>
<dbReference type="PRINTS" id="PR00843">
    <property type="entry name" value="GLHYDRLASE30"/>
</dbReference>
<comment type="caution">
    <text evidence="8">The sequence shown here is derived from an EMBL/GenBank/DDBJ whole genome shotgun (WGS) entry which is preliminary data.</text>
</comment>
<dbReference type="InterPro" id="IPR013780">
    <property type="entry name" value="Glyco_hydro_b"/>
</dbReference>
<dbReference type="InterPro" id="IPR017853">
    <property type="entry name" value="GH"/>
</dbReference>
<reference evidence="8 9" key="1">
    <citation type="submission" date="2019-02" db="EMBL/GenBank/DDBJ databases">
        <title>Draft genome sequence of Muricauda sp. 176CP4-71.</title>
        <authorList>
            <person name="Park J.-S."/>
        </authorList>
    </citation>
    <scope>NUCLEOTIDE SEQUENCE [LARGE SCALE GENOMIC DNA]</scope>
    <source>
        <strain evidence="8 9">176CP4-71</strain>
    </source>
</reference>
<keyword evidence="2 5" id="KW-0732">Signal</keyword>
<dbReference type="GO" id="GO:0006680">
    <property type="term" value="P:glucosylceramide catabolic process"/>
    <property type="evidence" value="ECO:0007669"/>
    <property type="project" value="TreeGrafter"/>
</dbReference>